<dbReference type="AlphaFoldDB" id="A0A0H5QAR4"/>
<organism evidence="1 2">
    <name type="scientific">Neisseria meningitidis serogroup B</name>
    <dbReference type="NCBI Taxonomy" id="491"/>
    <lineage>
        <taxon>Bacteria</taxon>
        <taxon>Pseudomonadati</taxon>
        <taxon>Pseudomonadota</taxon>
        <taxon>Betaproteobacteria</taxon>
        <taxon>Neisseriales</taxon>
        <taxon>Neisseriaceae</taxon>
        <taxon>Neisseria</taxon>
    </lineage>
</organism>
<reference evidence="1 2" key="1">
    <citation type="submission" date="2014-11" db="EMBL/GenBank/DDBJ databases">
        <authorList>
            <person name="Diene M.Seydina."/>
        </authorList>
    </citation>
    <scope>NUCLEOTIDE SEQUENCE [LARGE SCALE GENOMIC DNA]</scope>
    <source>
        <strain evidence="1 2">Neisseria meningitidis CHUV</strain>
    </source>
</reference>
<protein>
    <submittedName>
        <fullName evidence="1">Uncharacterized protein</fullName>
    </submittedName>
</protein>
<name>A0A0H5QAR4_NEIMI</name>
<evidence type="ECO:0000313" key="1">
    <source>
        <dbReference type="EMBL" id="CRY98475.1"/>
    </source>
</evidence>
<proteinExistence type="predicted"/>
<sequence>MPSEALSGLQTAFCFPTVYKLSLFLDRNNDLIYLKRLEDMIMGFWDSAANLAKEAGEGVKRFNERSRKLQNEYQQESSEKLRRVVNSEGFFGNSAQEKAIARKVLKERGEG</sequence>
<dbReference type="EMBL" id="CVTF01000093">
    <property type="protein sequence ID" value="CRY98475.1"/>
    <property type="molecule type" value="Genomic_DNA"/>
</dbReference>
<evidence type="ECO:0000313" key="2">
    <source>
        <dbReference type="Proteomes" id="UP000182715"/>
    </source>
</evidence>
<dbReference type="Proteomes" id="UP000182715">
    <property type="component" value="Unassembled WGS sequence"/>
</dbReference>
<accession>A0A0H5QAR4</accession>